<evidence type="ECO:0000256" key="2">
    <source>
        <dbReference type="ARBA" id="ARBA00006348"/>
    </source>
</evidence>
<feature type="region of interest" description="Disordered" evidence="9">
    <location>
        <begin position="160"/>
        <end position="179"/>
    </location>
</feature>
<evidence type="ECO:0000256" key="4">
    <source>
        <dbReference type="ARBA" id="ARBA00022448"/>
    </source>
</evidence>
<keyword evidence="13" id="KW-1185">Reference proteome</keyword>
<keyword evidence="4" id="KW-0813">Transport</keyword>
<feature type="signal peptide" evidence="10">
    <location>
        <begin position="1"/>
        <end position="17"/>
    </location>
</feature>
<evidence type="ECO:0000256" key="6">
    <source>
        <dbReference type="ARBA" id="ARBA00022729"/>
    </source>
</evidence>
<dbReference type="GO" id="GO:0046883">
    <property type="term" value="P:regulation of hormone secretion"/>
    <property type="evidence" value="ECO:0007669"/>
    <property type="project" value="TreeGrafter"/>
</dbReference>
<name>A0A813NS62_9BILA</name>
<evidence type="ECO:0000256" key="1">
    <source>
        <dbReference type="ARBA" id="ARBA00004613"/>
    </source>
</evidence>
<dbReference type="Proteomes" id="UP000663829">
    <property type="component" value="Unassembled WGS sequence"/>
</dbReference>
<comment type="subcellular location">
    <subcellularLocation>
        <location evidence="1">Secreted</location>
    </subcellularLocation>
</comment>
<dbReference type="OrthoDB" id="9922675at2759"/>
<feature type="chain" id="PRO_5035596948" description="Neuroendocrine protein 7B2" evidence="10">
    <location>
        <begin position="18"/>
        <end position="197"/>
    </location>
</feature>
<evidence type="ECO:0000256" key="5">
    <source>
        <dbReference type="ARBA" id="ARBA00022525"/>
    </source>
</evidence>
<evidence type="ECO:0000256" key="3">
    <source>
        <dbReference type="ARBA" id="ARBA00019589"/>
    </source>
</evidence>
<evidence type="ECO:0000313" key="11">
    <source>
        <dbReference type="EMBL" id="CAF0742342.1"/>
    </source>
</evidence>
<sequence length="197" mass="22694">MLKLYSLLFCIGSISMSWDYGTYPSFDDDSDQYFTSRDQEHEIHSPLISGYQYVSGGAGEGTQHLSPSGVIPNHPEVKTDEQLPSYCDPPNPCPLGFETNDCDSSSMQKFTAEYSRHYQSSQDCECDDDHNECTTNGNLLHTLPSNDILKRSRRVRRDIKRKEYQQPQKDQNHTKYMNPYKSGQHLYFHVAKKSPMY</sequence>
<proteinExistence type="inferred from homology"/>
<evidence type="ECO:0000313" key="12">
    <source>
        <dbReference type="EMBL" id="CAF3520826.1"/>
    </source>
</evidence>
<protein>
    <recommendedName>
        <fullName evidence="3">Neuroendocrine protein 7B2</fullName>
    </recommendedName>
</protein>
<comment type="similarity">
    <text evidence="2">Belongs to the 7B2 family.</text>
</comment>
<dbReference type="GO" id="GO:0030234">
    <property type="term" value="F:enzyme regulator activity"/>
    <property type="evidence" value="ECO:0007669"/>
    <property type="project" value="TreeGrafter"/>
</dbReference>
<reference evidence="11" key="1">
    <citation type="submission" date="2021-02" db="EMBL/GenBank/DDBJ databases">
        <authorList>
            <person name="Nowell W R."/>
        </authorList>
    </citation>
    <scope>NUCLEOTIDE SEQUENCE</scope>
</reference>
<dbReference type="InterPro" id="IPR007945">
    <property type="entry name" value="Secretogranin_V"/>
</dbReference>
<keyword evidence="6 10" id="KW-0732">Signal</keyword>
<dbReference type="GO" id="GO:0005576">
    <property type="term" value="C:extracellular region"/>
    <property type="evidence" value="ECO:0007669"/>
    <property type="project" value="UniProtKB-SubCell"/>
</dbReference>
<keyword evidence="8" id="KW-0143">Chaperone</keyword>
<dbReference type="PANTHER" id="PTHR12738">
    <property type="entry name" value="NEUROENDOCRINE PROTEIN 7B2"/>
    <property type="match status" value="1"/>
</dbReference>
<dbReference type="Pfam" id="PF05281">
    <property type="entry name" value="Secretogranin_V"/>
    <property type="match status" value="1"/>
</dbReference>
<organism evidence="11 13">
    <name type="scientific">Didymodactylos carnosus</name>
    <dbReference type="NCBI Taxonomy" id="1234261"/>
    <lineage>
        <taxon>Eukaryota</taxon>
        <taxon>Metazoa</taxon>
        <taxon>Spiralia</taxon>
        <taxon>Gnathifera</taxon>
        <taxon>Rotifera</taxon>
        <taxon>Eurotatoria</taxon>
        <taxon>Bdelloidea</taxon>
        <taxon>Philodinida</taxon>
        <taxon>Philodinidae</taxon>
        <taxon>Didymodactylos</taxon>
    </lineage>
</organism>
<keyword evidence="7" id="KW-1015">Disulfide bond</keyword>
<comment type="caution">
    <text evidence="11">The sequence shown here is derived from an EMBL/GenBank/DDBJ whole genome shotgun (WGS) entry which is preliminary data.</text>
</comment>
<dbReference type="GO" id="GO:0007218">
    <property type="term" value="P:neuropeptide signaling pathway"/>
    <property type="evidence" value="ECO:0007669"/>
    <property type="project" value="InterPro"/>
</dbReference>
<dbReference type="GO" id="GO:0030141">
    <property type="term" value="C:secretory granule"/>
    <property type="evidence" value="ECO:0007669"/>
    <property type="project" value="InterPro"/>
</dbReference>
<dbReference type="PANTHER" id="PTHR12738:SF0">
    <property type="entry name" value="NEUROENDOCRINE PROTEIN 7B2"/>
    <property type="match status" value="1"/>
</dbReference>
<evidence type="ECO:0000256" key="8">
    <source>
        <dbReference type="ARBA" id="ARBA00023186"/>
    </source>
</evidence>
<evidence type="ECO:0000256" key="7">
    <source>
        <dbReference type="ARBA" id="ARBA00023157"/>
    </source>
</evidence>
<accession>A0A813NS62</accession>
<evidence type="ECO:0000313" key="13">
    <source>
        <dbReference type="Proteomes" id="UP000663829"/>
    </source>
</evidence>
<evidence type="ECO:0000256" key="10">
    <source>
        <dbReference type="SAM" id="SignalP"/>
    </source>
</evidence>
<dbReference type="Proteomes" id="UP000681722">
    <property type="component" value="Unassembled WGS sequence"/>
</dbReference>
<gene>
    <name evidence="11" type="ORF">GPM918_LOCUS342</name>
    <name evidence="12" type="ORF">SRO942_LOCUS343</name>
</gene>
<dbReference type="EMBL" id="CAJOBC010000024">
    <property type="protein sequence ID" value="CAF3520826.1"/>
    <property type="molecule type" value="Genomic_DNA"/>
</dbReference>
<dbReference type="EMBL" id="CAJNOQ010000024">
    <property type="protein sequence ID" value="CAF0742342.1"/>
    <property type="molecule type" value="Genomic_DNA"/>
</dbReference>
<keyword evidence="5" id="KW-0964">Secreted</keyword>
<evidence type="ECO:0000256" key="9">
    <source>
        <dbReference type="SAM" id="MobiDB-lite"/>
    </source>
</evidence>
<dbReference type="AlphaFoldDB" id="A0A813NS62"/>